<dbReference type="KEGG" id="csl:COCSUDRAFT_45053"/>
<dbReference type="OrthoDB" id="104509at2759"/>
<keyword evidence="2" id="KW-1185">Reference proteome</keyword>
<reference evidence="1 2" key="1">
    <citation type="journal article" date="2012" name="Genome Biol.">
        <title>The genome of the polar eukaryotic microalga coccomyxa subellipsoidea reveals traits of cold adaptation.</title>
        <authorList>
            <person name="Blanc G."/>
            <person name="Agarkova I."/>
            <person name="Grimwood J."/>
            <person name="Kuo A."/>
            <person name="Brueggeman A."/>
            <person name="Dunigan D."/>
            <person name="Gurnon J."/>
            <person name="Ladunga I."/>
            <person name="Lindquist E."/>
            <person name="Lucas S."/>
            <person name="Pangilinan J."/>
            <person name="Proschold T."/>
            <person name="Salamov A."/>
            <person name="Schmutz J."/>
            <person name="Weeks D."/>
            <person name="Yamada T."/>
            <person name="Claverie J.M."/>
            <person name="Grigoriev I."/>
            <person name="Van Etten J."/>
            <person name="Lomsadze A."/>
            <person name="Borodovsky M."/>
        </authorList>
    </citation>
    <scope>NUCLEOTIDE SEQUENCE [LARGE SCALE GENOMIC DNA]</scope>
    <source>
        <strain evidence="1 2">C-169</strain>
    </source>
</reference>
<organism evidence="1 2">
    <name type="scientific">Coccomyxa subellipsoidea (strain C-169)</name>
    <name type="common">Green microalga</name>
    <dbReference type="NCBI Taxonomy" id="574566"/>
    <lineage>
        <taxon>Eukaryota</taxon>
        <taxon>Viridiplantae</taxon>
        <taxon>Chlorophyta</taxon>
        <taxon>core chlorophytes</taxon>
        <taxon>Trebouxiophyceae</taxon>
        <taxon>Trebouxiophyceae incertae sedis</taxon>
        <taxon>Coccomyxaceae</taxon>
        <taxon>Coccomyxa</taxon>
        <taxon>Coccomyxa subellipsoidea</taxon>
    </lineage>
</organism>
<proteinExistence type="predicted"/>
<evidence type="ECO:0000313" key="1">
    <source>
        <dbReference type="EMBL" id="EIE18914.1"/>
    </source>
</evidence>
<name>I0YKJ5_COCSC</name>
<evidence type="ECO:0000313" key="2">
    <source>
        <dbReference type="Proteomes" id="UP000007264"/>
    </source>
</evidence>
<dbReference type="Gene3D" id="1.20.1290.10">
    <property type="entry name" value="AhpD-like"/>
    <property type="match status" value="1"/>
</dbReference>
<dbReference type="RefSeq" id="XP_005643458.1">
    <property type="nucleotide sequence ID" value="XM_005643401.1"/>
</dbReference>
<dbReference type="Proteomes" id="UP000007264">
    <property type="component" value="Unassembled WGS sequence"/>
</dbReference>
<dbReference type="EMBL" id="AGSI01000021">
    <property type="protein sequence ID" value="EIE18914.1"/>
    <property type="molecule type" value="Genomic_DNA"/>
</dbReference>
<accession>I0YKJ5</accession>
<comment type="caution">
    <text evidence="1">The sequence shown here is derived from an EMBL/GenBank/DDBJ whole genome shotgun (WGS) entry which is preliminary data.</text>
</comment>
<dbReference type="GeneID" id="17036864"/>
<protein>
    <recommendedName>
        <fullName evidence="3">Carboxymuconolactone decarboxylase-like domain-containing protein</fullName>
    </recommendedName>
</protein>
<dbReference type="SUPFAM" id="SSF69118">
    <property type="entry name" value="AhpD-like"/>
    <property type="match status" value="1"/>
</dbReference>
<gene>
    <name evidence="1" type="ORF">COCSUDRAFT_45053</name>
</gene>
<dbReference type="InterPro" id="IPR029032">
    <property type="entry name" value="AhpD-like"/>
</dbReference>
<evidence type="ECO:0008006" key="3">
    <source>
        <dbReference type="Google" id="ProtNLM"/>
    </source>
</evidence>
<sequence>MDGNTSGKVGGPPGNAFELVYTVVTDAVREKMHNVDPILAEYIRRHLYGDIYSSPGLSLAQKQVLMVAFLGEANMHEQLFGHLLAAMRFGNDLEACLKAIQIGFELSPRPNDAVYKGAVKTLEMAYRKYKKEFKEGAAASPTVIVPDPASVQIPSLYKAPQAQQQMPAAAEQLLEEGNEEPPLAELPEMEKQPKLQRAGPSEAFSKLHIERSGPSGNFSKLYGLKVRAFAHDMSHSTNSTSSP</sequence>
<dbReference type="AlphaFoldDB" id="I0YKJ5"/>